<feature type="region of interest" description="Disordered" evidence="1">
    <location>
        <begin position="51"/>
        <end position="70"/>
    </location>
</feature>
<name>A0AAW1IWI8_POPJA</name>
<reference evidence="2 3" key="1">
    <citation type="journal article" date="2024" name="BMC Genomics">
        <title>De novo assembly and annotation of Popillia japonica's genome with initial clues to its potential as an invasive pest.</title>
        <authorList>
            <person name="Cucini C."/>
            <person name="Boschi S."/>
            <person name="Funari R."/>
            <person name="Cardaioli E."/>
            <person name="Iannotti N."/>
            <person name="Marturano G."/>
            <person name="Paoli F."/>
            <person name="Bruttini M."/>
            <person name="Carapelli A."/>
            <person name="Frati F."/>
            <person name="Nardi F."/>
        </authorList>
    </citation>
    <scope>NUCLEOTIDE SEQUENCE [LARGE SCALE GENOMIC DNA]</scope>
    <source>
        <strain evidence="2">DMR45628</strain>
    </source>
</reference>
<comment type="caution">
    <text evidence="2">The sequence shown here is derived from an EMBL/GenBank/DDBJ whole genome shotgun (WGS) entry which is preliminary data.</text>
</comment>
<sequence>MWREEGYFEDGPPQWREEGYFEDGPPQPRPSLLLWTNIIEAFTPNGIWREEGYFEDGPPQPRLTPLLPSK</sequence>
<evidence type="ECO:0000313" key="3">
    <source>
        <dbReference type="Proteomes" id="UP001458880"/>
    </source>
</evidence>
<dbReference type="AlphaFoldDB" id="A0AAW1IWI8"/>
<dbReference type="EMBL" id="JASPKY010000519">
    <property type="protein sequence ID" value="KAK9694196.1"/>
    <property type="molecule type" value="Genomic_DNA"/>
</dbReference>
<accession>A0AAW1IWI8</accession>
<organism evidence="2 3">
    <name type="scientific">Popillia japonica</name>
    <name type="common">Japanese beetle</name>
    <dbReference type="NCBI Taxonomy" id="7064"/>
    <lineage>
        <taxon>Eukaryota</taxon>
        <taxon>Metazoa</taxon>
        <taxon>Ecdysozoa</taxon>
        <taxon>Arthropoda</taxon>
        <taxon>Hexapoda</taxon>
        <taxon>Insecta</taxon>
        <taxon>Pterygota</taxon>
        <taxon>Neoptera</taxon>
        <taxon>Endopterygota</taxon>
        <taxon>Coleoptera</taxon>
        <taxon>Polyphaga</taxon>
        <taxon>Scarabaeiformia</taxon>
        <taxon>Scarabaeidae</taxon>
        <taxon>Rutelinae</taxon>
        <taxon>Popillia</taxon>
    </lineage>
</organism>
<evidence type="ECO:0000256" key="1">
    <source>
        <dbReference type="SAM" id="MobiDB-lite"/>
    </source>
</evidence>
<dbReference type="Proteomes" id="UP001458880">
    <property type="component" value="Unassembled WGS sequence"/>
</dbReference>
<feature type="region of interest" description="Disordered" evidence="1">
    <location>
        <begin position="1"/>
        <end position="24"/>
    </location>
</feature>
<gene>
    <name evidence="2" type="ORF">QE152_g33695</name>
</gene>
<proteinExistence type="predicted"/>
<protein>
    <submittedName>
        <fullName evidence="2">Uncharacterized protein</fullName>
    </submittedName>
</protein>
<keyword evidence="3" id="KW-1185">Reference proteome</keyword>
<evidence type="ECO:0000313" key="2">
    <source>
        <dbReference type="EMBL" id="KAK9694196.1"/>
    </source>
</evidence>